<evidence type="ECO:0000313" key="2">
    <source>
        <dbReference type="EMBL" id="BBL07606.1"/>
    </source>
</evidence>
<organism evidence="2 3">
    <name type="scientific">Alistipes dispar</name>
    <dbReference type="NCBI Taxonomy" id="2585119"/>
    <lineage>
        <taxon>Bacteria</taxon>
        <taxon>Pseudomonadati</taxon>
        <taxon>Bacteroidota</taxon>
        <taxon>Bacteroidia</taxon>
        <taxon>Bacteroidales</taxon>
        <taxon>Rikenellaceae</taxon>
        <taxon>Alistipes</taxon>
    </lineage>
</organism>
<feature type="chain" id="PRO_5021301622" description="Lipoprotein" evidence="1">
    <location>
        <begin position="20"/>
        <end position="330"/>
    </location>
</feature>
<sequence length="330" mass="37619">MIMKRICAFIFVWSIIAVACTDTRSNCPTVIKDPQVVNSLEGDLVTPDSVISVLDWKLTDRYIVIYTSQADGVLQLWSLPELKYHGSYIRKGRGPGELIAANWGQTVERNAVILYDIPAGKLTRYLVRNDSLETECVLDIVGRRTQDKSLFKPYVDILQMNDSFYAMRASDRQKDELSIVNLRHGNVVSYAEELLQRDPEKDQYLEYDYLLATDGRHLVKAYMESDRIEIFELLGTDLLPRCVITGPENSVSSGYNDIICMGDRFACLFASDGSGEGNILEVYGYDGSQLDRIALSHPLTHILYDEKNKIFYGYNACSEKNNFYLFRYPK</sequence>
<proteinExistence type="predicted"/>
<evidence type="ECO:0000313" key="3">
    <source>
        <dbReference type="Proteomes" id="UP000319374"/>
    </source>
</evidence>
<dbReference type="AlphaFoldDB" id="A0A4Y1X567"/>
<dbReference type="KEGG" id="ada:A5CPEGH6_22440"/>
<keyword evidence="1" id="KW-0732">Signal</keyword>
<evidence type="ECO:0008006" key="4">
    <source>
        <dbReference type="Google" id="ProtNLM"/>
    </source>
</evidence>
<evidence type="ECO:0000256" key="1">
    <source>
        <dbReference type="SAM" id="SignalP"/>
    </source>
</evidence>
<dbReference type="OrthoDB" id="828031at2"/>
<dbReference type="PROSITE" id="PS51257">
    <property type="entry name" value="PROKAR_LIPOPROTEIN"/>
    <property type="match status" value="1"/>
</dbReference>
<gene>
    <name evidence="2" type="ORF">A5CPEGH6_22440</name>
</gene>
<dbReference type="Proteomes" id="UP000319374">
    <property type="component" value="Chromosome"/>
</dbReference>
<reference evidence="3" key="1">
    <citation type="submission" date="2019-06" db="EMBL/GenBank/DDBJ databases">
        <title>Alistipes onderdonkii subsp. vulgaris subsp. nov., Alistipes dispar sp. nov. and Alistipes communis sp. nov., isolated from human faeces, and creation of Alistipes onderdonkii subsp. onderdonkii subsp. nov.</title>
        <authorList>
            <person name="Sakamoto M."/>
            <person name="Ikeyama N."/>
            <person name="Ogata Y."/>
            <person name="Suda W."/>
            <person name="Iino T."/>
            <person name="Hattori M."/>
            <person name="Ohkuma M."/>
        </authorList>
    </citation>
    <scope>NUCLEOTIDE SEQUENCE [LARGE SCALE GENOMIC DNA]</scope>
    <source>
        <strain evidence="3">5CPEGH6</strain>
    </source>
</reference>
<accession>A0A4Y1X567</accession>
<keyword evidence="3" id="KW-1185">Reference proteome</keyword>
<dbReference type="SUPFAM" id="SSF69322">
    <property type="entry name" value="Tricorn protease domain 2"/>
    <property type="match status" value="1"/>
</dbReference>
<feature type="signal peptide" evidence="1">
    <location>
        <begin position="1"/>
        <end position="19"/>
    </location>
</feature>
<protein>
    <recommendedName>
        <fullName evidence="4">Lipoprotein</fullName>
    </recommendedName>
</protein>
<dbReference type="EMBL" id="AP019736">
    <property type="protein sequence ID" value="BBL07606.1"/>
    <property type="molecule type" value="Genomic_DNA"/>
</dbReference>
<name>A0A4Y1X567_9BACT</name>